<dbReference type="Gene3D" id="3.30.730.10">
    <property type="entry name" value="AP2/ERF domain"/>
    <property type="match status" value="2"/>
</dbReference>
<comment type="caution">
    <text evidence="8">The sequence shown here is derived from an EMBL/GenBank/DDBJ whole genome shotgun (WGS) entry which is preliminary data.</text>
</comment>
<dbReference type="InterPro" id="IPR016177">
    <property type="entry name" value="DNA-bd_dom_sf"/>
</dbReference>
<accession>A0A8X8W2M3</accession>
<dbReference type="GO" id="GO:0003700">
    <property type="term" value="F:DNA-binding transcription factor activity"/>
    <property type="evidence" value="ECO:0007669"/>
    <property type="project" value="InterPro"/>
</dbReference>
<feature type="compositionally biased region" description="Low complexity" evidence="6">
    <location>
        <begin position="27"/>
        <end position="41"/>
    </location>
</feature>
<keyword evidence="3" id="KW-0238">DNA-binding</keyword>
<feature type="region of interest" description="Disordered" evidence="6">
    <location>
        <begin position="363"/>
        <end position="383"/>
    </location>
</feature>
<reference evidence="8" key="1">
    <citation type="submission" date="2018-01" db="EMBL/GenBank/DDBJ databases">
        <authorList>
            <person name="Mao J.F."/>
        </authorList>
    </citation>
    <scope>NUCLEOTIDE SEQUENCE</scope>
    <source>
        <strain evidence="8">Huo1</strain>
        <tissue evidence="8">Leaf</tissue>
    </source>
</reference>
<dbReference type="EMBL" id="PNBA02000021">
    <property type="protein sequence ID" value="KAG6386853.1"/>
    <property type="molecule type" value="Genomic_DNA"/>
</dbReference>
<dbReference type="PROSITE" id="PS51032">
    <property type="entry name" value="AP2_ERF"/>
    <property type="match status" value="1"/>
</dbReference>
<dbReference type="InterPro" id="IPR001471">
    <property type="entry name" value="AP2/ERF_dom"/>
</dbReference>
<keyword evidence="5" id="KW-0539">Nucleus</keyword>
<feature type="compositionally biased region" description="Polar residues" evidence="6">
    <location>
        <begin position="242"/>
        <end position="254"/>
    </location>
</feature>
<name>A0A8X8W2M3_SALSN</name>
<proteinExistence type="predicted"/>
<evidence type="ECO:0000256" key="1">
    <source>
        <dbReference type="ARBA" id="ARBA00004123"/>
    </source>
</evidence>
<dbReference type="GO" id="GO:0003677">
    <property type="term" value="F:DNA binding"/>
    <property type="evidence" value="ECO:0007669"/>
    <property type="project" value="UniProtKB-KW"/>
</dbReference>
<dbReference type="Proteomes" id="UP000298416">
    <property type="component" value="Unassembled WGS sequence"/>
</dbReference>
<sequence>MWDLNDSPDQRRDDESEGCSDDKGKRVGSISNSSSSAVVVEDLSEEDDDADRGGFRKRSSKIFGFSVDDDDAALVTRQFFPVDDSEAAAAAAAGGAGFPRAHWVGVKFCQSEPHAGVAAAFGKSAAEVAQPLKKSRRGPRSRSSQYRGVTFYRRTGRWESHIWDCGKQVYLGGFDTAHAAARYVYLGLFDTEVEAARAYDKAAIKCNGKEAVTNFDPSIYDDELKSAESSNNAADHNLDLSLGNSASPQTGFREQQQQQQQQHSLRPERRDGYNETETLQLLSQAHLHSPESFRISSEAPRYSHHQVFNRPLYASQNYHFSGGGAAVEGGRNAGGEVSVSRNEQQWQMNQARMFATAAASSGFPSAQTFRPQNWIQKNGMRPS</sequence>
<keyword evidence="2" id="KW-0805">Transcription regulation</keyword>
<organism evidence="8">
    <name type="scientific">Salvia splendens</name>
    <name type="common">Scarlet sage</name>
    <dbReference type="NCBI Taxonomy" id="180675"/>
    <lineage>
        <taxon>Eukaryota</taxon>
        <taxon>Viridiplantae</taxon>
        <taxon>Streptophyta</taxon>
        <taxon>Embryophyta</taxon>
        <taxon>Tracheophyta</taxon>
        <taxon>Spermatophyta</taxon>
        <taxon>Magnoliopsida</taxon>
        <taxon>eudicotyledons</taxon>
        <taxon>Gunneridae</taxon>
        <taxon>Pentapetalae</taxon>
        <taxon>asterids</taxon>
        <taxon>lamiids</taxon>
        <taxon>Lamiales</taxon>
        <taxon>Lamiaceae</taxon>
        <taxon>Nepetoideae</taxon>
        <taxon>Mentheae</taxon>
        <taxon>Salviinae</taxon>
        <taxon>Salvia</taxon>
        <taxon>Salvia subgen. Calosphace</taxon>
        <taxon>core Calosphace</taxon>
    </lineage>
</organism>
<keyword evidence="4" id="KW-0804">Transcription</keyword>
<keyword evidence="9" id="KW-1185">Reference proteome</keyword>
<comment type="subcellular location">
    <subcellularLocation>
        <location evidence="1">Nucleus</location>
    </subcellularLocation>
</comment>
<reference evidence="8" key="2">
    <citation type="submission" date="2020-08" db="EMBL/GenBank/DDBJ databases">
        <title>Plant Genome Project.</title>
        <authorList>
            <person name="Zhang R.-G."/>
        </authorList>
    </citation>
    <scope>NUCLEOTIDE SEQUENCE</scope>
    <source>
        <strain evidence="8">Huo1</strain>
        <tissue evidence="8">Leaf</tissue>
    </source>
</reference>
<dbReference type="SUPFAM" id="SSF54171">
    <property type="entry name" value="DNA-binding domain"/>
    <property type="match status" value="2"/>
</dbReference>
<gene>
    <name evidence="8" type="ORF">SASPL_152030</name>
</gene>
<evidence type="ECO:0000256" key="2">
    <source>
        <dbReference type="ARBA" id="ARBA00023015"/>
    </source>
</evidence>
<protein>
    <recommendedName>
        <fullName evidence="7">AP2/ERF domain-containing protein</fullName>
    </recommendedName>
</protein>
<dbReference type="SMART" id="SM00380">
    <property type="entry name" value="AP2"/>
    <property type="match status" value="1"/>
</dbReference>
<feature type="compositionally biased region" description="Basic and acidic residues" evidence="6">
    <location>
        <begin position="8"/>
        <end position="25"/>
    </location>
</feature>
<feature type="domain" description="AP2/ERF" evidence="7">
    <location>
        <begin position="145"/>
        <end position="216"/>
    </location>
</feature>
<evidence type="ECO:0000259" key="7">
    <source>
        <dbReference type="PROSITE" id="PS51032"/>
    </source>
</evidence>
<evidence type="ECO:0000256" key="4">
    <source>
        <dbReference type="ARBA" id="ARBA00023163"/>
    </source>
</evidence>
<dbReference type="InterPro" id="IPR036955">
    <property type="entry name" value="AP2/ERF_dom_sf"/>
</dbReference>
<feature type="region of interest" description="Disordered" evidence="6">
    <location>
        <begin position="1"/>
        <end position="54"/>
    </location>
</feature>
<evidence type="ECO:0000256" key="3">
    <source>
        <dbReference type="ARBA" id="ARBA00023125"/>
    </source>
</evidence>
<dbReference type="AlphaFoldDB" id="A0A8X8W2M3"/>
<feature type="region of interest" description="Disordered" evidence="6">
    <location>
        <begin position="226"/>
        <end position="271"/>
    </location>
</feature>
<dbReference type="CDD" id="cd00018">
    <property type="entry name" value="AP2"/>
    <property type="match status" value="1"/>
</dbReference>
<evidence type="ECO:0000313" key="8">
    <source>
        <dbReference type="EMBL" id="KAG6386853.1"/>
    </source>
</evidence>
<dbReference type="GO" id="GO:0005634">
    <property type="term" value="C:nucleus"/>
    <property type="evidence" value="ECO:0007669"/>
    <property type="project" value="UniProtKB-SubCell"/>
</dbReference>
<evidence type="ECO:0000313" key="9">
    <source>
        <dbReference type="Proteomes" id="UP000298416"/>
    </source>
</evidence>
<dbReference type="PANTHER" id="PTHR32467:SF142">
    <property type="entry name" value="FLORAL HOMEOTIC PROTEIN APETALA 2"/>
    <property type="match status" value="1"/>
</dbReference>
<dbReference type="PANTHER" id="PTHR32467">
    <property type="entry name" value="AP2-LIKE ETHYLENE-RESPONSIVE TRANSCRIPTION FACTOR"/>
    <property type="match status" value="1"/>
</dbReference>
<evidence type="ECO:0000256" key="5">
    <source>
        <dbReference type="ARBA" id="ARBA00023242"/>
    </source>
</evidence>
<evidence type="ECO:0000256" key="6">
    <source>
        <dbReference type="SAM" id="MobiDB-lite"/>
    </source>
</evidence>
<feature type="compositionally biased region" description="Polar residues" evidence="6">
    <location>
        <begin position="363"/>
        <end position="376"/>
    </location>
</feature>